<name>A0A3N0Y4B3_ANAGA</name>
<keyword evidence="4" id="KW-1185">Reference proteome</keyword>
<evidence type="ECO:0000313" key="4">
    <source>
        <dbReference type="Proteomes" id="UP000281406"/>
    </source>
</evidence>
<dbReference type="EMBL" id="RJVU01052801">
    <property type="protein sequence ID" value="ROL41045.1"/>
    <property type="molecule type" value="Genomic_DNA"/>
</dbReference>
<protein>
    <recommendedName>
        <fullName evidence="2">HAT C-terminal dimerisation domain-containing protein</fullName>
    </recommendedName>
</protein>
<dbReference type="InterPro" id="IPR008906">
    <property type="entry name" value="HATC_C_dom"/>
</dbReference>
<dbReference type="InterPro" id="IPR012337">
    <property type="entry name" value="RNaseH-like_sf"/>
</dbReference>
<reference evidence="3 4" key="1">
    <citation type="submission" date="2018-10" db="EMBL/GenBank/DDBJ databases">
        <title>Genome assembly for a Yunnan-Guizhou Plateau 3E fish, Anabarilius grahami (Regan), and its evolutionary and genetic applications.</title>
        <authorList>
            <person name="Jiang W."/>
        </authorList>
    </citation>
    <scope>NUCLEOTIDE SEQUENCE [LARGE SCALE GENOMIC DNA]</scope>
    <source>
        <strain evidence="3">AG-KIZ</strain>
        <tissue evidence="3">Muscle</tissue>
    </source>
</reference>
<sequence>MSKSRLRPDAITTIFVHRPVFKKRRAPAPRHTPKPVNIQHIADDHSYSVTVSKVEEKSDENTQRRESDSEEREDMASEERQGQVFKIPEDVVNKENLPSNEVSVVPIKDLLSFQEGMALKIAPHLSAAAIEPSHFEKMKVGPALNVFSKATSAGLKYMVQQENRPLSYLTTAWFLEQVVTELLTFYRSLLERIGLPKTFQSWQDIMEFNFSDENLLPLDAVDFGVQFRLALFEAKGISDQAEKDLKCLCRDYMLELSKEIRKRLPDNIKQALKFLSPIHVLSSSKPRIDELPFFHLFKGDLGKAEQQWRVIQTLEWKNTEDGKTEDFWVEVSAYTDTAGDRNFGDLGNFALSLLALPFSNAAVERSFSQMSLIKNKLRNRLEQKSLLNIMRIRAYMQRRNICCHEFKPSPRMLSLFTAEIYSAPPEKGGEESMNV</sequence>
<dbReference type="Proteomes" id="UP000281406">
    <property type="component" value="Unassembled WGS sequence"/>
</dbReference>
<feature type="compositionally biased region" description="Basic residues" evidence="1">
    <location>
        <begin position="20"/>
        <end position="33"/>
    </location>
</feature>
<organism evidence="3 4">
    <name type="scientific">Anabarilius grahami</name>
    <name type="common">Kanglang fish</name>
    <name type="synonym">Barilius grahami</name>
    <dbReference type="NCBI Taxonomy" id="495550"/>
    <lineage>
        <taxon>Eukaryota</taxon>
        <taxon>Metazoa</taxon>
        <taxon>Chordata</taxon>
        <taxon>Craniata</taxon>
        <taxon>Vertebrata</taxon>
        <taxon>Euteleostomi</taxon>
        <taxon>Actinopterygii</taxon>
        <taxon>Neopterygii</taxon>
        <taxon>Teleostei</taxon>
        <taxon>Ostariophysi</taxon>
        <taxon>Cypriniformes</taxon>
        <taxon>Xenocyprididae</taxon>
        <taxon>Xenocypridinae</taxon>
        <taxon>Xenocypridinae incertae sedis</taxon>
        <taxon>Anabarilius</taxon>
    </lineage>
</organism>
<dbReference type="GO" id="GO:0046983">
    <property type="term" value="F:protein dimerization activity"/>
    <property type="evidence" value="ECO:0007669"/>
    <property type="project" value="InterPro"/>
</dbReference>
<feature type="domain" description="HAT C-terminal dimerisation" evidence="2">
    <location>
        <begin position="342"/>
        <end position="394"/>
    </location>
</feature>
<evidence type="ECO:0000259" key="2">
    <source>
        <dbReference type="Pfam" id="PF05699"/>
    </source>
</evidence>
<gene>
    <name evidence="3" type="ORF">DPX16_22366</name>
</gene>
<dbReference type="AlphaFoldDB" id="A0A3N0Y4B3"/>
<dbReference type="Pfam" id="PF05699">
    <property type="entry name" value="Dimer_Tnp_hAT"/>
    <property type="match status" value="1"/>
</dbReference>
<feature type="region of interest" description="Disordered" evidence="1">
    <location>
        <begin position="20"/>
        <end position="82"/>
    </location>
</feature>
<feature type="compositionally biased region" description="Basic and acidic residues" evidence="1">
    <location>
        <begin position="53"/>
        <end position="67"/>
    </location>
</feature>
<dbReference type="SUPFAM" id="SSF53098">
    <property type="entry name" value="Ribonuclease H-like"/>
    <property type="match status" value="1"/>
</dbReference>
<dbReference type="OrthoDB" id="6508505at2759"/>
<proteinExistence type="predicted"/>
<accession>A0A3N0Y4B3</accession>
<evidence type="ECO:0000313" key="3">
    <source>
        <dbReference type="EMBL" id="ROL41045.1"/>
    </source>
</evidence>
<comment type="caution">
    <text evidence="3">The sequence shown here is derived from an EMBL/GenBank/DDBJ whole genome shotgun (WGS) entry which is preliminary data.</text>
</comment>
<evidence type="ECO:0000256" key="1">
    <source>
        <dbReference type="SAM" id="MobiDB-lite"/>
    </source>
</evidence>